<reference evidence="2" key="1">
    <citation type="submission" date="2020-03" db="EMBL/GenBank/DDBJ databases">
        <title>Site-based positive gene gene selection in Geosmithia morbida across the United States reveals a broad range of putative effectors and factors for local host and environmental adapation.</title>
        <authorList>
            <person name="Onufrak A."/>
            <person name="Murdoch R.W."/>
            <person name="Gazis R."/>
            <person name="Huff M."/>
            <person name="Staton M."/>
            <person name="Klingeman W."/>
            <person name="Hadziabdic D."/>
        </authorList>
    </citation>
    <scope>NUCLEOTIDE SEQUENCE</scope>
    <source>
        <strain evidence="2">1262</strain>
    </source>
</reference>
<accession>A0A9P4YVE8</accession>
<keyword evidence="3" id="KW-1185">Reference proteome</keyword>
<gene>
    <name evidence="2" type="ORF">GMORB2_7062</name>
</gene>
<proteinExistence type="predicted"/>
<dbReference type="OrthoDB" id="5416097at2759"/>
<evidence type="ECO:0000313" key="3">
    <source>
        <dbReference type="Proteomes" id="UP000749293"/>
    </source>
</evidence>
<feature type="region of interest" description="Disordered" evidence="1">
    <location>
        <begin position="95"/>
        <end position="116"/>
    </location>
</feature>
<evidence type="ECO:0000313" key="2">
    <source>
        <dbReference type="EMBL" id="KAF4122755.1"/>
    </source>
</evidence>
<organism evidence="2 3">
    <name type="scientific">Geosmithia morbida</name>
    <dbReference type="NCBI Taxonomy" id="1094350"/>
    <lineage>
        <taxon>Eukaryota</taxon>
        <taxon>Fungi</taxon>
        <taxon>Dikarya</taxon>
        <taxon>Ascomycota</taxon>
        <taxon>Pezizomycotina</taxon>
        <taxon>Sordariomycetes</taxon>
        <taxon>Hypocreomycetidae</taxon>
        <taxon>Hypocreales</taxon>
        <taxon>Bionectriaceae</taxon>
        <taxon>Geosmithia</taxon>
    </lineage>
</organism>
<evidence type="ECO:0000256" key="1">
    <source>
        <dbReference type="SAM" id="MobiDB-lite"/>
    </source>
</evidence>
<dbReference type="AlphaFoldDB" id="A0A9P4YVE8"/>
<protein>
    <submittedName>
        <fullName evidence="2">Uncharacterized protein</fullName>
    </submittedName>
</protein>
<comment type="caution">
    <text evidence="2">The sequence shown here is derived from an EMBL/GenBank/DDBJ whole genome shotgun (WGS) entry which is preliminary data.</text>
</comment>
<dbReference type="RefSeq" id="XP_035321407.1">
    <property type="nucleotide sequence ID" value="XM_035469027.1"/>
</dbReference>
<name>A0A9P4YVE8_9HYPO</name>
<dbReference type="EMBL" id="JAANYQ010000008">
    <property type="protein sequence ID" value="KAF4122755.1"/>
    <property type="molecule type" value="Genomic_DNA"/>
</dbReference>
<dbReference type="GeneID" id="55973285"/>
<sequence>MISLNKHLHFYWDQAMFGLRPVREPEHRFDGEKTRLVRVEWRWMPTGLSAALAKSAHALPPDEDTRPSNCYRKVDLASEGLGDFLCSELQKTTGDEIYGGDDDDGDGGGGGGGGEVTDLLGPGVPIESGYRFDLRVAAADAYKMEALLEFQWLSVQMAAMSGAAEVQQSLRDEPDDEFKAIYQRLQAKAMKELQDEYSRLHGWEDAGESSEEEYRSGR</sequence>
<dbReference type="Proteomes" id="UP000749293">
    <property type="component" value="Unassembled WGS sequence"/>
</dbReference>